<dbReference type="AlphaFoldDB" id="A0A6V8LE51"/>
<reference evidence="3 4" key="1">
    <citation type="submission" date="2020-03" db="EMBL/GenBank/DDBJ databases">
        <title>Whole genome shotgun sequence of Phytohabitans rumicis NBRC 108638.</title>
        <authorList>
            <person name="Komaki H."/>
            <person name="Tamura T."/>
        </authorList>
    </citation>
    <scope>NUCLEOTIDE SEQUENCE [LARGE SCALE GENOMIC DNA]</scope>
    <source>
        <strain evidence="3 4">NBRC 108638</strain>
    </source>
</reference>
<comment type="caution">
    <text evidence="3">The sequence shown here is derived from an EMBL/GenBank/DDBJ whole genome shotgun (WGS) entry which is preliminary data.</text>
</comment>
<dbReference type="RefSeq" id="WP_173079921.1">
    <property type="nucleotide sequence ID" value="NZ_BAABJB010000053.1"/>
</dbReference>
<evidence type="ECO:0000313" key="3">
    <source>
        <dbReference type="EMBL" id="GFJ93248.1"/>
    </source>
</evidence>
<organism evidence="3 4">
    <name type="scientific">Phytohabitans rumicis</name>
    <dbReference type="NCBI Taxonomy" id="1076125"/>
    <lineage>
        <taxon>Bacteria</taxon>
        <taxon>Bacillati</taxon>
        <taxon>Actinomycetota</taxon>
        <taxon>Actinomycetes</taxon>
        <taxon>Micromonosporales</taxon>
        <taxon>Micromonosporaceae</taxon>
    </lineage>
</organism>
<feature type="domain" description="Lantibiotic dehydratase N-terminal" evidence="1">
    <location>
        <begin position="51"/>
        <end position="693"/>
    </location>
</feature>
<evidence type="ECO:0000259" key="2">
    <source>
        <dbReference type="Pfam" id="PF14028"/>
    </source>
</evidence>
<gene>
    <name evidence="3" type="ORF">Prum_068900</name>
</gene>
<dbReference type="Pfam" id="PF14028">
    <property type="entry name" value="Lant_dehydr_C"/>
    <property type="match status" value="1"/>
</dbReference>
<evidence type="ECO:0008006" key="5">
    <source>
        <dbReference type="Google" id="ProtNLM"/>
    </source>
</evidence>
<reference evidence="3 4" key="2">
    <citation type="submission" date="2020-03" db="EMBL/GenBank/DDBJ databases">
        <authorList>
            <person name="Ichikawa N."/>
            <person name="Kimura A."/>
            <person name="Kitahashi Y."/>
            <person name="Uohara A."/>
        </authorList>
    </citation>
    <scope>NUCLEOTIDE SEQUENCE [LARGE SCALE GENOMIC DNA]</scope>
    <source>
        <strain evidence="3 4">NBRC 108638</strain>
    </source>
</reference>
<evidence type="ECO:0000259" key="1">
    <source>
        <dbReference type="Pfam" id="PF04738"/>
    </source>
</evidence>
<feature type="domain" description="Thiopeptide-type bacteriocin biosynthesis" evidence="2">
    <location>
        <begin position="764"/>
        <end position="1012"/>
    </location>
</feature>
<protein>
    <recommendedName>
        <fullName evidence="5">Lantibiotic dehydratase</fullName>
    </recommendedName>
</protein>
<dbReference type="InterPro" id="IPR006827">
    <property type="entry name" value="Lant_deHydtase_N"/>
</dbReference>
<keyword evidence="4" id="KW-1185">Reference proteome</keyword>
<dbReference type="InterPro" id="IPR023809">
    <property type="entry name" value="Thiopep_bacteriocin_synth_dom"/>
</dbReference>
<evidence type="ECO:0000313" key="4">
    <source>
        <dbReference type="Proteomes" id="UP000482960"/>
    </source>
</evidence>
<dbReference type="Pfam" id="PF04738">
    <property type="entry name" value="Lant_dehydr_N"/>
    <property type="match status" value="1"/>
</dbReference>
<name>A0A6V8LE51_9ACTN</name>
<dbReference type="Proteomes" id="UP000482960">
    <property type="component" value="Unassembled WGS sequence"/>
</dbReference>
<sequence>MATIPGYRPVDAVLLRAGLATGTLVAPRWPDSEGDGGAESWLMWIERVWKDDRLAEAVAVASPVLAERVDAVLGGSKADPAQLRRMAMSLARYVIRMRGRATPFGLFAGIAPVEITGGAHSRWADAHTAAVDADGVWLASVIARLEAIAELRLRLRVVRNDLMVVRGGRLHVLWQPHATEVATARPHTVSLRYIPPVEAALSVAESPVGVKDLIDRLARTFPDRAAAVDAMIAELLARGVLISNLRPPLTAHGLGHVLSVLQEVMASSLPQCTELVAELIAIDAQLRATGQPGMLGRYRPPVAQRMLHVSDRPAQPLVVDVRLDGTTALPHPVVAEAAGAADALIRLNAAPHGVPGWREYHSRFLDRYGANTVVAVTDLVDATTGLGFPDHFEDHDQRTWPGSTSRDERLLALAQQAVIDGTQEIVLDDDAIAALAGHDTAPTPPAHLDLSVEVRAASTQAIAAGAFDLVVRGIGRTAVATSGRFLRLLRDEDRDRMVDHYRTLPVGVEGAIAVQLSFPPNHPRVENVTRVPRLLPTVLAIGEHRESAADQITLADLAVTADLDRMFLLSMSQRQVVEPVLTCAASWRTMPPLARLLIELPQATSAPVGLFDWGTAGCLPFRPRLRYRRTILTPARWRIPAAALPDRTASAAAWAAAFATLRLRMRLPASVFVGTADRRLRLGADEPMDLALLREHLDKTPDATVLTEAPTAADHGWCDGRAHEVVIPMARTAPPAPAPAVLTRRGPLPVVGRDHGHLPGGPVLSVRLYGHPDSFDSILIEHLPALLAEWEQPPTWWFLPYRDPEPHLRLRVHTADYAAAARRSSTWAARLRRQGLIRDVTLDTYRPEIARYGSGAAMAAAEALFAADSVAAVAQRTTLADTRQAHPDVVTAVSLTDLAAAVTGGRQAGMCWLVDHPDLQAAIADRSLFRQAITLADIAGDSPTLKTLPGGAAIITAWRARARAATTYTASLTEYNAGVTPASVAVSLLHLHHLRACGIDAEAEARTHRLARAIAQAYAARHPTGGRS</sequence>
<dbReference type="NCBIfam" id="TIGR03891">
    <property type="entry name" value="thiopep_ocin"/>
    <property type="match status" value="1"/>
</dbReference>
<proteinExistence type="predicted"/>
<accession>A0A6V8LE51</accession>
<dbReference type="EMBL" id="BLPG01000001">
    <property type="protein sequence ID" value="GFJ93248.1"/>
    <property type="molecule type" value="Genomic_DNA"/>
</dbReference>